<reference evidence="1 2" key="1">
    <citation type="journal article" date="2019" name="Commun. Biol.">
        <title>The bagworm genome reveals a unique fibroin gene that provides high tensile strength.</title>
        <authorList>
            <person name="Kono N."/>
            <person name="Nakamura H."/>
            <person name="Ohtoshi R."/>
            <person name="Tomita M."/>
            <person name="Numata K."/>
            <person name="Arakawa K."/>
        </authorList>
    </citation>
    <scope>NUCLEOTIDE SEQUENCE [LARGE SCALE GENOMIC DNA]</scope>
</reference>
<name>A0A4C1ZNH9_EUMVA</name>
<evidence type="ECO:0000313" key="1">
    <source>
        <dbReference type="EMBL" id="GBP88095.1"/>
    </source>
</evidence>
<accession>A0A4C1ZNH9</accession>
<protein>
    <submittedName>
        <fullName evidence="1">Uncharacterized protein</fullName>
    </submittedName>
</protein>
<evidence type="ECO:0000313" key="2">
    <source>
        <dbReference type="Proteomes" id="UP000299102"/>
    </source>
</evidence>
<gene>
    <name evidence="1" type="ORF">EVAR_10556_1</name>
</gene>
<proteinExistence type="predicted"/>
<keyword evidence="2" id="KW-1185">Reference proteome</keyword>
<dbReference type="Proteomes" id="UP000299102">
    <property type="component" value="Unassembled WGS sequence"/>
</dbReference>
<dbReference type="EMBL" id="BGZK01001905">
    <property type="protein sequence ID" value="GBP88095.1"/>
    <property type="molecule type" value="Genomic_DNA"/>
</dbReference>
<sequence length="95" mass="11390">MHASSHALQKCSEGVSNVIPVAYLRRRRSRRKYHRQRFHGWRSKAVLFTRVFQPRIENFGIIYYQRSSHSTTMRFSRKKNPRFLKVGQRTGPVTR</sequence>
<organism evidence="1 2">
    <name type="scientific">Eumeta variegata</name>
    <name type="common">Bagworm moth</name>
    <name type="synonym">Eumeta japonica</name>
    <dbReference type="NCBI Taxonomy" id="151549"/>
    <lineage>
        <taxon>Eukaryota</taxon>
        <taxon>Metazoa</taxon>
        <taxon>Ecdysozoa</taxon>
        <taxon>Arthropoda</taxon>
        <taxon>Hexapoda</taxon>
        <taxon>Insecta</taxon>
        <taxon>Pterygota</taxon>
        <taxon>Neoptera</taxon>
        <taxon>Endopterygota</taxon>
        <taxon>Lepidoptera</taxon>
        <taxon>Glossata</taxon>
        <taxon>Ditrysia</taxon>
        <taxon>Tineoidea</taxon>
        <taxon>Psychidae</taxon>
        <taxon>Oiketicinae</taxon>
        <taxon>Eumeta</taxon>
    </lineage>
</organism>
<dbReference type="AlphaFoldDB" id="A0A4C1ZNH9"/>
<comment type="caution">
    <text evidence="1">The sequence shown here is derived from an EMBL/GenBank/DDBJ whole genome shotgun (WGS) entry which is preliminary data.</text>
</comment>